<dbReference type="SMART" id="SM00409">
    <property type="entry name" value="IG"/>
    <property type="match status" value="2"/>
</dbReference>
<dbReference type="Gene3D" id="2.60.40.10">
    <property type="entry name" value="Immunoglobulins"/>
    <property type="match status" value="3"/>
</dbReference>
<dbReference type="SMART" id="SM00408">
    <property type="entry name" value="IGc2"/>
    <property type="match status" value="2"/>
</dbReference>
<protein>
    <recommendedName>
        <fullName evidence="5">Ig-like domain-containing protein</fullName>
    </recommendedName>
</protein>
<dbReference type="InterPro" id="IPR003598">
    <property type="entry name" value="Ig_sub2"/>
</dbReference>
<dbReference type="InterPro" id="IPR051170">
    <property type="entry name" value="Neural/epithelial_adhesion"/>
</dbReference>
<dbReference type="GO" id="GO:0043005">
    <property type="term" value="C:neuron projection"/>
    <property type="evidence" value="ECO:0007669"/>
    <property type="project" value="TreeGrafter"/>
</dbReference>
<reference evidence="6 7" key="1">
    <citation type="submission" date="2022-01" db="EMBL/GenBank/DDBJ databases">
        <title>A chromosome-scale genome assembly of the false clownfish, Amphiprion ocellaris.</title>
        <authorList>
            <person name="Ryu T."/>
        </authorList>
    </citation>
    <scope>NUCLEOTIDE SEQUENCE [LARGE SCALE GENOMIC DNA]</scope>
</reference>
<dbReference type="PANTHER" id="PTHR12231">
    <property type="entry name" value="CTX-RELATED TYPE I TRANSMEMBRANE PROTEIN"/>
    <property type="match status" value="1"/>
</dbReference>
<keyword evidence="4" id="KW-0393">Immunoglobulin domain</keyword>
<feature type="domain" description="Ig-like" evidence="5">
    <location>
        <begin position="115"/>
        <end position="206"/>
    </location>
</feature>
<keyword evidence="2" id="KW-0677">Repeat</keyword>
<dbReference type="Proteomes" id="UP001501940">
    <property type="component" value="Chromosome 24"/>
</dbReference>
<organism evidence="6 7">
    <name type="scientific">Amphiprion ocellaris</name>
    <name type="common">Clown anemonefish</name>
    <dbReference type="NCBI Taxonomy" id="80972"/>
    <lineage>
        <taxon>Eukaryota</taxon>
        <taxon>Metazoa</taxon>
        <taxon>Chordata</taxon>
        <taxon>Craniata</taxon>
        <taxon>Vertebrata</taxon>
        <taxon>Euteleostomi</taxon>
        <taxon>Actinopterygii</taxon>
        <taxon>Neopterygii</taxon>
        <taxon>Teleostei</taxon>
        <taxon>Neoteleostei</taxon>
        <taxon>Acanthomorphata</taxon>
        <taxon>Ovalentaria</taxon>
        <taxon>Pomacentridae</taxon>
        <taxon>Amphiprion</taxon>
    </lineage>
</organism>
<keyword evidence="3" id="KW-1015">Disulfide bond</keyword>
<evidence type="ECO:0000313" key="6">
    <source>
        <dbReference type="Ensembl" id="ENSAOCP00000018799.2"/>
    </source>
</evidence>
<evidence type="ECO:0000256" key="3">
    <source>
        <dbReference type="ARBA" id="ARBA00023157"/>
    </source>
</evidence>
<dbReference type="PROSITE" id="PS50835">
    <property type="entry name" value="IG_LIKE"/>
    <property type="match status" value="3"/>
</dbReference>
<evidence type="ECO:0000256" key="1">
    <source>
        <dbReference type="ARBA" id="ARBA00022729"/>
    </source>
</evidence>
<keyword evidence="7" id="KW-1185">Reference proteome</keyword>
<proteinExistence type="predicted"/>
<dbReference type="SUPFAM" id="SSF48726">
    <property type="entry name" value="Immunoglobulin"/>
    <property type="match status" value="3"/>
</dbReference>
<dbReference type="AlphaFoldDB" id="A0A3Q1C0K3"/>
<dbReference type="InterPro" id="IPR007110">
    <property type="entry name" value="Ig-like_dom"/>
</dbReference>
<dbReference type="InterPro" id="IPR013098">
    <property type="entry name" value="Ig_I-set"/>
</dbReference>
<reference evidence="6" key="3">
    <citation type="submission" date="2025-09" db="UniProtKB">
        <authorList>
            <consortium name="Ensembl"/>
        </authorList>
    </citation>
    <scope>IDENTIFICATION</scope>
</reference>
<dbReference type="InterPro" id="IPR036179">
    <property type="entry name" value="Ig-like_dom_sf"/>
</dbReference>
<dbReference type="Pfam" id="PF07679">
    <property type="entry name" value="I-set"/>
    <property type="match status" value="2"/>
</dbReference>
<name>A0A3Q1C0K3_AMPOC</name>
<dbReference type="InterPro" id="IPR013783">
    <property type="entry name" value="Ig-like_fold"/>
</dbReference>
<dbReference type="PANTHER" id="PTHR12231:SF261">
    <property type="entry name" value="IG-LIKE DOMAIN-CONTAINING PROTEIN"/>
    <property type="match status" value="1"/>
</dbReference>
<reference evidence="6" key="2">
    <citation type="submission" date="2025-08" db="UniProtKB">
        <authorList>
            <consortium name="Ensembl"/>
        </authorList>
    </citation>
    <scope>IDENTIFICATION</scope>
</reference>
<feature type="domain" description="Ig-like" evidence="5">
    <location>
        <begin position="214"/>
        <end position="248"/>
    </location>
</feature>
<evidence type="ECO:0000313" key="7">
    <source>
        <dbReference type="Proteomes" id="UP001501940"/>
    </source>
</evidence>
<dbReference type="STRING" id="80972.ENSAOCP00000018799"/>
<evidence type="ECO:0000259" key="5">
    <source>
        <dbReference type="PROSITE" id="PS50835"/>
    </source>
</evidence>
<sequence>NHDISLKLLYSIFDKMVVNLVVLSQHPRVLQHRLSLTVGNAMTLNCSLEGSTLPHITWILPSGTPLRSGARFSKFFHRPDGSLIISNPSIAEVGMYRCLGHNSGGLVERTITLSPGRKAEINNIYNSPVSVMNGETLLLHCQASGEPLRLAWTLPSGVVLNRPQRAGRYAILPNGTLAIHQVSVYDRGGYVCRAANEFGSSLLSVSVIVIAYPPRITSGPPSVTYAKRGVAVQLNCVATGIPKVEVAWETPDKARLAVSGQPLLASLRTVQCFKPFGLKILFRNLKVPELKLHYWAIIPIFWQANECSCLNICCCRSKMQSFRVHV</sequence>
<dbReference type="GeneTree" id="ENSGT00940000159942"/>
<feature type="domain" description="Ig-like" evidence="5">
    <location>
        <begin position="27"/>
        <end position="114"/>
    </location>
</feature>
<evidence type="ECO:0000256" key="4">
    <source>
        <dbReference type="ARBA" id="ARBA00023319"/>
    </source>
</evidence>
<keyword evidence="1" id="KW-0732">Signal</keyword>
<evidence type="ECO:0000256" key="2">
    <source>
        <dbReference type="ARBA" id="ARBA00022737"/>
    </source>
</evidence>
<dbReference type="InterPro" id="IPR003599">
    <property type="entry name" value="Ig_sub"/>
</dbReference>
<dbReference type="CDD" id="cd00096">
    <property type="entry name" value="Ig"/>
    <property type="match status" value="1"/>
</dbReference>
<accession>A0A3Q1C0K3</accession>
<dbReference type="OMA" id="TVWCIAR"/>
<dbReference type="Ensembl" id="ENSAOCT00000028445.2">
    <property type="protein sequence ID" value="ENSAOCP00000018799.2"/>
    <property type="gene ID" value="ENSAOCG00000031011.1"/>
</dbReference>